<dbReference type="AlphaFoldDB" id="A0A6J7NFK7"/>
<dbReference type="InterPro" id="IPR012551">
    <property type="entry name" value="DUF1707_SHOCT-like"/>
</dbReference>
<dbReference type="Pfam" id="PF08044">
    <property type="entry name" value="DUF1707"/>
    <property type="match status" value="1"/>
</dbReference>
<evidence type="ECO:0000313" key="3">
    <source>
        <dbReference type="EMBL" id="CAB4992200.1"/>
    </source>
</evidence>
<proteinExistence type="predicted"/>
<protein>
    <submittedName>
        <fullName evidence="3">Unannotated protein</fullName>
    </submittedName>
</protein>
<keyword evidence="1" id="KW-0812">Transmembrane</keyword>
<gene>
    <name evidence="3" type="ORF">UFOPK3992_00111</name>
</gene>
<accession>A0A6J7NFK7</accession>
<keyword evidence="1" id="KW-0472">Membrane</keyword>
<dbReference type="PANTHER" id="PTHR40763:SF4">
    <property type="entry name" value="DUF1707 DOMAIN-CONTAINING PROTEIN"/>
    <property type="match status" value="1"/>
</dbReference>
<name>A0A6J7NFK7_9ZZZZ</name>
<feature type="transmembrane region" description="Helical" evidence="1">
    <location>
        <begin position="80"/>
        <end position="97"/>
    </location>
</feature>
<organism evidence="3">
    <name type="scientific">freshwater metagenome</name>
    <dbReference type="NCBI Taxonomy" id="449393"/>
    <lineage>
        <taxon>unclassified sequences</taxon>
        <taxon>metagenomes</taxon>
        <taxon>ecological metagenomes</taxon>
    </lineage>
</organism>
<dbReference type="PANTHER" id="PTHR40763">
    <property type="entry name" value="MEMBRANE PROTEIN-RELATED"/>
    <property type="match status" value="1"/>
</dbReference>
<evidence type="ECO:0000259" key="2">
    <source>
        <dbReference type="Pfam" id="PF08044"/>
    </source>
</evidence>
<evidence type="ECO:0000256" key="1">
    <source>
        <dbReference type="SAM" id="Phobius"/>
    </source>
</evidence>
<feature type="transmembrane region" description="Helical" evidence="1">
    <location>
        <begin position="103"/>
        <end position="122"/>
    </location>
</feature>
<sequence length="134" mass="15166">MSLRAGDSDRDRTIVLLREAFAQGRLTDVEFNERLTLAAAARTFGELEVLTDDLPLQAVTPAVVDIDELEHRRLARRNSWIVWLTTALIVTLVWLLTGRSDDGWSFFWPIWVIGPWGIVLVVRTATTTHHDSKG</sequence>
<keyword evidence="1" id="KW-1133">Transmembrane helix</keyword>
<reference evidence="3" key="1">
    <citation type="submission" date="2020-05" db="EMBL/GenBank/DDBJ databases">
        <authorList>
            <person name="Chiriac C."/>
            <person name="Salcher M."/>
            <person name="Ghai R."/>
            <person name="Kavagutti S V."/>
        </authorList>
    </citation>
    <scope>NUCLEOTIDE SEQUENCE</scope>
</reference>
<feature type="domain" description="DUF1707" evidence="2">
    <location>
        <begin position="3"/>
        <end position="55"/>
    </location>
</feature>
<dbReference type="EMBL" id="CAFBOZ010000009">
    <property type="protein sequence ID" value="CAB4992200.1"/>
    <property type="molecule type" value="Genomic_DNA"/>
</dbReference>